<keyword evidence="1" id="KW-1133">Transmembrane helix</keyword>
<dbReference type="HOGENOM" id="CLU_1401242_0_0_11"/>
<keyword evidence="1" id="KW-0472">Membrane</keyword>
<dbReference type="KEGG" id="ols:Olsu_0630"/>
<dbReference type="EMBL" id="CP002106">
    <property type="protein sequence ID" value="ADK67745.1"/>
    <property type="molecule type" value="Genomic_DNA"/>
</dbReference>
<proteinExistence type="predicted"/>
<reference evidence="2 3" key="1">
    <citation type="journal article" date="2010" name="Stand. Genomic Sci.">
        <title>Complete genome sequence of Olsenella uli type strain (VPI D76D-27C).</title>
        <authorList>
            <person name="Goker M."/>
            <person name="Held B."/>
            <person name="Lucas S."/>
            <person name="Nolan M."/>
            <person name="Yasawong M."/>
            <person name="Glavina Del Rio T."/>
            <person name="Tice H."/>
            <person name="Cheng J.F."/>
            <person name="Bruce D."/>
            <person name="Detter J.C."/>
            <person name="Tapia R."/>
            <person name="Han C."/>
            <person name="Goodwin L."/>
            <person name="Pitluck S."/>
            <person name="Liolios K."/>
            <person name="Ivanova N."/>
            <person name="Mavromatis K."/>
            <person name="Mikhailova N."/>
            <person name="Pati A."/>
            <person name="Chen A."/>
            <person name="Palaniappan K."/>
            <person name="Land M."/>
            <person name="Hauser L."/>
            <person name="Chang Y.J."/>
            <person name="Jeffries C.D."/>
            <person name="Rohde M."/>
            <person name="Sikorski J."/>
            <person name="Pukall R."/>
            <person name="Woyke T."/>
            <person name="Bristow J."/>
            <person name="Eisen J.A."/>
            <person name="Markowitz V."/>
            <person name="Hugenholtz P."/>
            <person name="Kyrpides N.C."/>
            <person name="Klenk H.P."/>
            <person name="Lapidus A."/>
        </authorList>
    </citation>
    <scope>NUCLEOTIDE SEQUENCE [LARGE SCALE GENOMIC DNA]</scope>
    <source>
        <strain evidence="3">ATCC 49627 / DSM 7084 / CIP 109912 / JCM 12494 / NCIMB 702895 / VPI D76D-27C</strain>
    </source>
</reference>
<dbReference type="Proteomes" id="UP000000333">
    <property type="component" value="Chromosome"/>
</dbReference>
<evidence type="ECO:0000313" key="3">
    <source>
        <dbReference type="Proteomes" id="UP000000333"/>
    </source>
</evidence>
<organism evidence="2 3">
    <name type="scientific">Olsenella uli (strain ATCC 49627 / DSM 7084 / CCUG 31166 / CIP 109912 / JCM 12494 / LMG 11480 / NCIMB 702895 / VPI D76D-27C)</name>
    <name type="common">Lactobacillus uli</name>
    <dbReference type="NCBI Taxonomy" id="633147"/>
    <lineage>
        <taxon>Bacteria</taxon>
        <taxon>Bacillati</taxon>
        <taxon>Actinomycetota</taxon>
        <taxon>Coriobacteriia</taxon>
        <taxon>Coriobacteriales</taxon>
        <taxon>Atopobiaceae</taxon>
        <taxon>Olsenella</taxon>
    </lineage>
</organism>
<accession>E1QZD1</accession>
<dbReference type="AlphaFoldDB" id="E1QZD1"/>
<evidence type="ECO:0000313" key="2">
    <source>
        <dbReference type="EMBL" id="ADK67745.1"/>
    </source>
</evidence>
<feature type="transmembrane region" description="Helical" evidence="1">
    <location>
        <begin position="25"/>
        <end position="44"/>
    </location>
</feature>
<sequence length="194" mass="20596">MMVTSTALAVSAASAVPIMPVSRGLPMALLAVLACLLAGALVLLERRICVPALACDAMPDAGAGLISGLLMHLTNRGLYHELERSSRLARRKWLLSLLLCGHGWQTLVSRAILVHLRRFEGLGDILLFAGVYVPLLCSLCLGVLGLQLLVPCAAAVVLNYRAAAEFVRVFRADEDNRLVLAGGVAISRGRDMGA</sequence>
<keyword evidence="3" id="KW-1185">Reference proteome</keyword>
<feature type="transmembrane region" description="Helical" evidence="1">
    <location>
        <begin position="125"/>
        <end position="158"/>
    </location>
</feature>
<keyword evidence="1" id="KW-0812">Transmembrane</keyword>
<protein>
    <submittedName>
        <fullName evidence="2">Uncharacterized protein</fullName>
    </submittedName>
</protein>
<feature type="transmembrane region" description="Helical" evidence="1">
    <location>
        <begin position="93"/>
        <end position="113"/>
    </location>
</feature>
<gene>
    <name evidence="2" type="ordered locus">Olsu_0630</name>
</gene>
<name>E1QZD1_OLSUV</name>
<evidence type="ECO:0000256" key="1">
    <source>
        <dbReference type="SAM" id="Phobius"/>
    </source>
</evidence>